<name>D7FHX6_ECTSI</name>
<dbReference type="Proteomes" id="UP000002630">
    <property type="component" value="Linkage Group LG26"/>
</dbReference>
<sequence length="144" mass="16372">MTDADGTEKPPPPAGDENDQPKRLPKVTLNTPPTQEDIPQLLSTLKLFRHQFSPRERHCLGKHPVLGPLYEGVQGKCGQFIDKPRRFAVCSSRQLCPKEQSQLLACIRTTRDASMCHEFRDEVERCGVKMSQRLLRAALSDDWF</sequence>
<gene>
    <name evidence="2" type="ORF">Esi_0115_0027</name>
</gene>
<keyword evidence="3" id="KW-1185">Reference proteome</keyword>
<dbReference type="AlphaFoldDB" id="D7FHX6"/>
<dbReference type="EMBL" id="FN649751">
    <property type="protein sequence ID" value="CBJ48987.1"/>
    <property type="molecule type" value="Genomic_DNA"/>
</dbReference>
<dbReference type="InParanoid" id="D7FHX6"/>
<proteinExistence type="predicted"/>
<protein>
    <submittedName>
        <fullName evidence="2">Uncharacterized protein</fullName>
    </submittedName>
</protein>
<evidence type="ECO:0000313" key="2">
    <source>
        <dbReference type="EMBL" id="CBJ48987.1"/>
    </source>
</evidence>
<dbReference type="OrthoDB" id="10270566at2759"/>
<dbReference type="EMBL" id="FN647841">
    <property type="protein sequence ID" value="CBJ48987.1"/>
    <property type="molecule type" value="Genomic_DNA"/>
</dbReference>
<evidence type="ECO:0000313" key="3">
    <source>
        <dbReference type="Proteomes" id="UP000002630"/>
    </source>
</evidence>
<feature type="region of interest" description="Disordered" evidence="1">
    <location>
        <begin position="1"/>
        <end position="36"/>
    </location>
</feature>
<organism evidence="2 3">
    <name type="scientific">Ectocarpus siliculosus</name>
    <name type="common">Brown alga</name>
    <name type="synonym">Conferva siliculosa</name>
    <dbReference type="NCBI Taxonomy" id="2880"/>
    <lineage>
        <taxon>Eukaryota</taxon>
        <taxon>Sar</taxon>
        <taxon>Stramenopiles</taxon>
        <taxon>Ochrophyta</taxon>
        <taxon>PX clade</taxon>
        <taxon>Phaeophyceae</taxon>
        <taxon>Ectocarpales</taxon>
        <taxon>Ectocarpaceae</taxon>
        <taxon>Ectocarpus</taxon>
    </lineage>
</organism>
<accession>D7FHX6</accession>
<reference evidence="2 3" key="1">
    <citation type="journal article" date="2010" name="Nature">
        <title>The Ectocarpus genome and the independent evolution of multicellularity in brown algae.</title>
        <authorList>
            <person name="Cock J.M."/>
            <person name="Sterck L."/>
            <person name="Rouze P."/>
            <person name="Scornet D."/>
            <person name="Allen A.E."/>
            <person name="Amoutzias G."/>
            <person name="Anthouard V."/>
            <person name="Artiguenave F."/>
            <person name="Aury J.M."/>
            <person name="Badger J.H."/>
            <person name="Beszteri B."/>
            <person name="Billiau K."/>
            <person name="Bonnet E."/>
            <person name="Bothwell J.H."/>
            <person name="Bowler C."/>
            <person name="Boyen C."/>
            <person name="Brownlee C."/>
            <person name="Carrano C.J."/>
            <person name="Charrier B."/>
            <person name="Cho G.Y."/>
            <person name="Coelho S.M."/>
            <person name="Collen J."/>
            <person name="Corre E."/>
            <person name="Da Silva C."/>
            <person name="Delage L."/>
            <person name="Delaroque N."/>
            <person name="Dittami S.M."/>
            <person name="Doulbeau S."/>
            <person name="Elias M."/>
            <person name="Farnham G."/>
            <person name="Gachon C.M."/>
            <person name="Gschloessl B."/>
            <person name="Heesch S."/>
            <person name="Jabbari K."/>
            <person name="Jubin C."/>
            <person name="Kawai H."/>
            <person name="Kimura K."/>
            <person name="Kloareg B."/>
            <person name="Kupper F.C."/>
            <person name="Lang D."/>
            <person name="Le Bail A."/>
            <person name="Leblanc C."/>
            <person name="Lerouge P."/>
            <person name="Lohr M."/>
            <person name="Lopez P.J."/>
            <person name="Martens C."/>
            <person name="Maumus F."/>
            <person name="Michel G."/>
            <person name="Miranda-Saavedra D."/>
            <person name="Morales J."/>
            <person name="Moreau H."/>
            <person name="Motomura T."/>
            <person name="Nagasato C."/>
            <person name="Napoli C.A."/>
            <person name="Nelson D.R."/>
            <person name="Nyvall-Collen P."/>
            <person name="Peters A.F."/>
            <person name="Pommier C."/>
            <person name="Potin P."/>
            <person name="Poulain J."/>
            <person name="Quesneville H."/>
            <person name="Read B."/>
            <person name="Rensing S.A."/>
            <person name="Ritter A."/>
            <person name="Rousvoal S."/>
            <person name="Samanta M."/>
            <person name="Samson G."/>
            <person name="Schroeder D.C."/>
            <person name="Segurens B."/>
            <person name="Strittmatter M."/>
            <person name="Tonon T."/>
            <person name="Tregear J.W."/>
            <person name="Valentin K."/>
            <person name="von Dassow P."/>
            <person name="Yamagishi T."/>
            <person name="Van de Peer Y."/>
            <person name="Wincker P."/>
        </authorList>
    </citation>
    <scope>NUCLEOTIDE SEQUENCE [LARGE SCALE GENOMIC DNA]</scope>
    <source>
        <strain evidence="3">Ec32 / CCAP1310/4</strain>
    </source>
</reference>
<evidence type="ECO:0000256" key="1">
    <source>
        <dbReference type="SAM" id="MobiDB-lite"/>
    </source>
</evidence>